<evidence type="ECO:0000313" key="3">
    <source>
        <dbReference type="Proteomes" id="UP001501752"/>
    </source>
</evidence>
<evidence type="ECO:0000313" key="2">
    <source>
        <dbReference type="EMBL" id="GAA4866052.1"/>
    </source>
</evidence>
<name>A0ABP9E371_9ACTN</name>
<evidence type="ECO:0000256" key="1">
    <source>
        <dbReference type="SAM" id="MobiDB-lite"/>
    </source>
</evidence>
<sequence>MPAFHRLWKAAFPDEPSDQDGNLNGMSSNTTSTPPANGWTYTTLGAQNIPVHCGRQAFDEDLGEWLCATCDAVTHVRDIEGWPGHRPTT</sequence>
<feature type="compositionally biased region" description="Polar residues" evidence="1">
    <location>
        <begin position="19"/>
        <end position="39"/>
    </location>
</feature>
<proteinExistence type="predicted"/>
<dbReference type="EMBL" id="BAABIS010000001">
    <property type="protein sequence ID" value="GAA4866052.1"/>
    <property type="molecule type" value="Genomic_DNA"/>
</dbReference>
<gene>
    <name evidence="2" type="ORF">GCM10023235_50540</name>
</gene>
<comment type="caution">
    <text evidence="2">The sequence shown here is derived from an EMBL/GenBank/DDBJ whole genome shotgun (WGS) entry which is preliminary data.</text>
</comment>
<organism evidence="2 3">
    <name type="scientific">Kitasatospora terrestris</name>
    <dbReference type="NCBI Taxonomy" id="258051"/>
    <lineage>
        <taxon>Bacteria</taxon>
        <taxon>Bacillati</taxon>
        <taxon>Actinomycetota</taxon>
        <taxon>Actinomycetes</taxon>
        <taxon>Kitasatosporales</taxon>
        <taxon>Streptomycetaceae</taxon>
        <taxon>Kitasatospora</taxon>
    </lineage>
</organism>
<dbReference type="Proteomes" id="UP001501752">
    <property type="component" value="Unassembled WGS sequence"/>
</dbReference>
<protein>
    <submittedName>
        <fullName evidence="2">Uncharacterized protein</fullName>
    </submittedName>
</protein>
<feature type="region of interest" description="Disordered" evidence="1">
    <location>
        <begin position="11"/>
        <end position="39"/>
    </location>
</feature>
<accession>A0ABP9E371</accession>
<reference evidence="3" key="1">
    <citation type="journal article" date="2019" name="Int. J. Syst. Evol. Microbiol.">
        <title>The Global Catalogue of Microorganisms (GCM) 10K type strain sequencing project: providing services to taxonomists for standard genome sequencing and annotation.</title>
        <authorList>
            <consortium name="The Broad Institute Genomics Platform"/>
            <consortium name="The Broad Institute Genome Sequencing Center for Infectious Disease"/>
            <person name="Wu L."/>
            <person name="Ma J."/>
        </authorList>
    </citation>
    <scope>NUCLEOTIDE SEQUENCE [LARGE SCALE GENOMIC DNA]</scope>
    <source>
        <strain evidence="3">JCM 13006</strain>
    </source>
</reference>
<keyword evidence="3" id="KW-1185">Reference proteome</keyword>